<name>A0ABR9RPY9_9ACTN</name>
<evidence type="ECO:0000256" key="1">
    <source>
        <dbReference type="ARBA" id="ARBA00006845"/>
    </source>
</evidence>
<reference evidence="3 4" key="1">
    <citation type="submission" date="2020-10" db="EMBL/GenBank/DDBJ databases">
        <title>Nocardioides sp. isolated from sludge.</title>
        <authorList>
            <person name="Zhang X."/>
        </authorList>
    </citation>
    <scope>NUCLEOTIDE SEQUENCE [LARGE SCALE GENOMIC DNA]</scope>
    <source>
        <strain evidence="3 4">Y6</strain>
    </source>
</reference>
<feature type="domain" description="Barstar (barnase inhibitor)" evidence="2">
    <location>
        <begin position="42"/>
        <end position="124"/>
    </location>
</feature>
<evidence type="ECO:0000259" key="2">
    <source>
        <dbReference type="Pfam" id="PF01337"/>
    </source>
</evidence>
<protein>
    <submittedName>
        <fullName evidence="3">Barstar family protein</fullName>
    </submittedName>
</protein>
<dbReference type="RefSeq" id="WP_193636571.1">
    <property type="nucleotide sequence ID" value="NZ_JADCSA010000001.1"/>
</dbReference>
<organism evidence="3 4">
    <name type="scientific">Nocardioides malaquae</name>
    <dbReference type="NCBI Taxonomy" id="2773426"/>
    <lineage>
        <taxon>Bacteria</taxon>
        <taxon>Bacillati</taxon>
        <taxon>Actinomycetota</taxon>
        <taxon>Actinomycetes</taxon>
        <taxon>Propionibacteriales</taxon>
        <taxon>Nocardioidaceae</taxon>
        <taxon>Nocardioides</taxon>
    </lineage>
</organism>
<dbReference type="Proteomes" id="UP000756387">
    <property type="component" value="Unassembled WGS sequence"/>
</dbReference>
<dbReference type="SUPFAM" id="SSF52038">
    <property type="entry name" value="Barstar-related"/>
    <property type="match status" value="1"/>
</dbReference>
<sequence length="147" mass="15488">MSDPADVLADLLAGRLPPGVHRWSSEADESEVVAAAARAGWACAVVDGARASSKYRFLAAVGRALRFPGTYGQNLDALADLLADVPGPIVLVWEEWGALAAAEPGTFAALVDLFSERAADPRRPGFVVLLHGRGPDDTDSPERRPDA</sequence>
<dbReference type="Gene3D" id="3.30.370.10">
    <property type="entry name" value="Barstar-like"/>
    <property type="match status" value="1"/>
</dbReference>
<gene>
    <name evidence="3" type="ORF">IEQ44_01110</name>
</gene>
<evidence type="ECO:0000313" key="4">
    <source>
        <dbReference type="Proteomes" id="UP000756387"/>
    </source>
</evidence>
<dbReference type="EMBL" id="JADCSA010000001">
    <property type="protein sequence ID" value="MBE7323250.1"/>
    <property type="molecule type" value="Genomic_DNA"/>
</dbReference>
<evidence type="ECO:0000313" key="3">
    <source>
        <dbReference type="EMBL" id="MBE7323250.1"/>
    </source>
</evidence>
<dbReference type="InterPro" id="IPR035905">
    <property type="entry name" value="Barstar-like_sf"/>
</dbReference>
<keyword evidence="4" id="KW-1185">Reference proteome</keyword>
<comment type="caution">
    <text evidence="3">The sequence shown here is derived from an EMBL/GenBank/DDBJ whole genome shotgun (WGS) entry which is preliminary data.</text>
</comment>
<accession>A0ABR9RPY9</accession>
<dbReference type="Pfam" id="PF01337">
    <property type="entry name" value="Barstar"/>
    <property type="match status" value="1"/>
</dbReference>
<proteinExistence type="inferred from homology"/>
<comment type="similarity">
    <text evidence="1">Belongs to the barstar family.</text>
</comment>
<dbReference type="InterPro" id="IPR000468">
    <property type="entry name" value="Barstar"/>
</dbReference>